<dbReference type="PANTHER" id="PTHR46954">
    <property type="entry name" value="C2H2-TYPE DOMAIN-CONTAINING PROTEIN"/>
    <property type="match status" value="1"/>
</dbReference>
<dbReference type="Proteomes" id="UP000663836">
    <property type="component" value="Unassembled WGS sequence"/>
</dbReference>
<dbReference type="EMBL" id="CAJNOT010010147">
    <property type="protein sequence ID" value="CAF1528955.1"/>
    <property type="molecule type" value="Genomic_DNA"/>
</dbReference>
<gene>
    <name evidence="2" type="ORF">JBS370_LOCUS38738</name>
    <name evidence="1" type="ORF">ZHD862_LOCUS38668</name>
</gene>
<comment type="caution">
    <text evidence="2">The sequence shown here is derived from an EMBL/GenBank/DDBJ whole genome shotgun (WGS) entry which is preliminary data.</text>
</comment>
<evidence type="ECO:0000313" key="2">
    <source>
        <dbReference type="EMBL" id="CAF4251526.1"/>
    </source>
</evidence>
<dbReference type="PANTHER" id="PTHR46954:SF1">
    <property type="entry name" value="C2H2-TYPE DOMAIN-CONTAINING PROTEIN"/>
    <property type="match status" value="1"/>
</dbReference>
<evidence type="ECO:0000313" key="3">
    <source>
        <dbReference type="Proteomes" id="UP000663836"/>
    </source>
</evidence>
<protein>
    <submittedName>
        <fullName evidence="2">Uncharacterized protein</fullName>
    </submittedName>
</protein>
<organism evidence="2 3">
    <name type="scientific">Rotaria sordida</name>
    <dbReference type="NCBI Taxonomy" id="392033"/>
    <lineage>
        <taxon>Eukaryota</taxon>
        <taxon>Metazoa</taxon>
        <taxon>Spiralia</taxon>
        <taxon>Gnathifera</taxon>
        <taxon>Rotifera</taxon>
        <taxon>Eurotatoria</taxon>
        <taxon>Bdelloidea</taxon>
        <taxon>Philodinida</taxon>
        <taxon>Philodinidae</taxon>
        <taxon>Rotaria</taxon>
    </lineage>
</organism>
<proteinExistence type="predicted"/>
<dbReference type="Proteomes" id="UP000663864">
    <property type="component" value="Unassembled WGS sequence"/>
</dbReference>
<dbReference type="AlphaFoldDB" id="A0A820ENH9"/>
<evidence type="ECO:0000313" key="1">
    <source>
        <dbReference type="EMBL" id="CAF1528955.1"/>
    </source>
</evidence>
<dbReference type="EMBL" id="CAJOBD010022537">
    <property type="protein sequence ID" value="CAF4251526.1"/>
    <property type="molecule type" value="Genomic_DNA"/>
</dbReference>
<sequence>MSSNKSKSYLLFRNAFLSCHTNLAKENAYKLLNIEWNKIKKDEELIQKQIEEYSTKQKLDSAKTTLLFWTTKSNIDSCTQSDIIALNDFTLSSIPTTNTTPTANITTTINTTTTTDTTTTINLIKHVPCVAQEKLLNELAGVNERIAALVQLKQAGLLTSENEKQLNILLQQKKSTSYQLKRLRNNAKAQKHLRIKKKNKLQTISESHPDVSLVLKAAFRQESGRPSIDDTCPDLLATIEEIAMLGGAADDRRRTETIRSCLTLDDLRETLKKKGYEIKRSTLYYRLLPRRAFSIDGKKHVRTVNVRLQKA</sequence>
<accession>A0A820ENH9</accession>
<reference evidence="2" key="1">
    <citation type="submission" date="2021-02" db="EMBL/GenBank/DDBJ databases">
        <authorList>
            <person name="Nowell W R."/>
        </authorList>
    </citation>
    <scope>NUCLEOTIDE SEQUENCE</scope>
</reference>
<name>A0A820ENH9_9BILA</name>